<evidence type="ECO:0000313" key="2">
    <source>
        <dbReference type="Proteomes" id="UP001157440"/>
    </source>
</evidence>
<name>A0AA37TG06_9HYPH</name>
<protein>
    <submittedName>
        <fullName evidence="1">Uncharacterized protein</fullName>
    </submittedName>
</protein>
<comment type="caution">
    <text evidence="1">The sequence shown here is derived from an EMBL/GenBank/DDBJ whole genome shotgun (WGS) entry which is preliminary data.</text>
</comment>
<gene>
    <name evidence="1" type="ORF">GCM10007890_00090</name>
</gene>
<proteinExistence type="predicted"/>
<sequence length="105" mass="11802">MSRSPAELEELVRALEIVWIEQSERAHAFQQEAAGLWRVRAEQDQTIAHLRREIEALRASVSTTLSVASLECPVRATAADDPTLRDRLTRQREAIAQRKGVLASL</sequence>
<dbReference type="RefSeq" id="WP_238200043.1">
    <property type="nucleotide sequence ID" value="NZ_BPQZ01000056.1"/>
</dbReference>
<organism evidence="1 2">
    <name type="scientific">Methylobacterium tardum</name>
    <dbReference type="NCBI Taxonomy" id="374432"/>
    <lineage>
        <taxon>Bacteria</taxon>
        <taxon>Pseudomonadati</taxon>
        <taxon>Pseudomonadota</taxon>
        <taxon>Alphaproteobacteria</taxon>
        <taxon>Hyphomicrobiales</taxon>
        <taxon>Methylobacteriaceae</taxon>
        <taxon>Methylobacterium</taxon>
    </lineage>
</organism>
<dbReference type="EMBL" id="BSPL01000001">
    <property type="protein sequence ID" value="GLS67998.1"/>
    <property type="molecule type" value="Genomic_DNA"/>
</dbReference>
<accession>A0AA37TG06</accession>
<dbReference type="AlphaFoldDB" id="A0AA37TG06"/>
<reference evidence="2" key="1">
    <citation type="journal article" date="2019" name="Int. J. Syst. Evol. Microbiol.">
        <title>The Global Catalogue of Microorganisms (GCM) 10K type strain sequencing project: providing services to taxonomists for standard genome sequencing and annotation.</title>
        <authorList>
            <consortium name="The Broad Institute Genomics Platform"/>
            <consortium name="The Broad Institute Genome Sequencing Center for Infectious Disease"/>
            <person name="Wu L."/>
            <person name="Ma J."/>
        </authorList>
    </citation>
    <scope>NUCLEOTIDE SEQUENCE [LARGE SCALE GENOMIC DNA]</scope>
    <source>
        <strain evidence="2">NBRC 103632</strain>
    </source>
</reference>
<evidence type="ECO:0000313" key="1">
    <source>
        <dbReference type="EMBL" id="GLS67998.1"/>
    </source>
</evidence>
<dbReference type="Proteomes" id="UP001157440">
    <property type="component" value="Unassembled WGS sequence"/>
</dbReference>
<keyword evidence="2" id="KW-1185">Reference proteome</keyword>